<protein>
    <recommendedName>
        <fullName evidence="3">4-hydroxythreonine-4-phosphate dehydrogenase</fullName>
    </recommendedName>
</protein>
<organism evidence="1 2">
    <name type="scientific">Halorhodospira neutriphila</name>
    <dbReference type="NCBI Taxonomy" id="168379"/>
    <lineage>
        <taxon>Bacteria</taxon>
        <taxon>Pseudomonadati</taxon>
        <taxon>Pseudomonadota</taxon>
        <taxon>Gammaproteobacteria</taxon>
        <taxon>Chromatiales</taxon>
        <taxon>Ectothiorhodospiraceae</taxon>
        <taxon>Halorhodospira</taxon>
    </lineage>
</organism>
<dbReference type="Gene3D" id="3.40.718.10">
    <property type="entry name" value="Isopropylmalate Dehydrogenase"/>
    <property type="match status" value="1"/>
</dbReference>
<dbReference type="SUPFAM" id="SSF53659">
    <property type="entry name" value="Isocitrate/Isopropylmalate dehydrogenase-like"/>
    <property type="match status" value="1"/>
</dbReference>
<comment type="caution">
    <text evidence="1">The sequence shown here is derived from an EMBL/GenBank/DDBJ whole genome shotgun (WGS) entry which is preliminary data.</text>
</comment>
<proteinExistence type="predicted"/>
<sequence>MSTPPRIAITCGEPAGIGYELVAAAAQRPQRAELIAIGDPGLLAERGRALGDAGAPALETPAWS</sequence>
<dbReference type="EMBL" id="NRSH01000172">
    <property type="protein sequence ID" value="MBK1727532.1"/>
    <property type="molecule type" value="Genomic_DNA"/>
</dbReference>
<evidence type="ECO:0000313" key="2">
    <source>
        <dbReference type="Proteomes" id="UP000738126"/>
    </source>
</evidence>
<keyword evidence="2" id="KW-1185">Reference proteome</keyword>
<reference evidence="1 2" key="1">
    <citation type="journal article" date="2020" name="Microorganisms">
        <title>Osmotic Adaptation and Compatible Solute Biosynthesis of Phototrophic Bacteria as Revealed from Genome Analyses.</title>
        <authorList>
            <person name="Imhoff J.F."/>
            <person name="Rahn T."/>
            <person name="Kunzel S."/>
            <person name="Keller A."/>
            <person name="Neulinger S.C."/>
        </authorList>
    </citation>
    <scope>NUCLEOTIDE SEQUENCE [LARGE SCALE GENOMIC DNA]</scope>
    <source>
        <strain evidence="1 2">DSM 15116</strain>
    </source>
</reference>
<feature type="non-terminal residue" evidence="1">
    <location>
        <position position="64"/>
    </location>
</feature>
<name>A0ABS1E8R7_9GAMM</name>
<gene>
    <name evidence="1" type="ORF">CKO13_11015</name>
</gene>
<evidence type="ECO:0008006" key="3">
    <source>
        <dbReference type="Google" id="ProtNLM"/>
    </source>
</evidence>
<dbReference type="Proteomes" id="UP000738126">
    <property type="component" value="Unassembled WGS sequence"/>
</dbReference>
<accession>A0ABS1E8R7</accession>
<evidence type="ECO:0000313" key="1">
    <source>
        <dbReference type="EMBL" id="MBK1727532.1"/>
    </source>
</evidence>